<evidence type="ECO:0000313" key="3">
    <source>
        <dbReference type="Proteomes" id="UP000502996"/>
    </source>
</evidence>
<dbReference type="EMBL" id="CP049257">
    <property type="protein sequence ID" value="QIG44947.1"/>
    <property type="molecule type" value="Genomic_DNA"/>
</dbReference>
<proteinExistence type="predicted"/>
<dbReference type="InterPro" id="IPR010310">
    <property type="entry name" value="T7SS_ESAT-6-like"/>
</dbReference>
<dbReference type="InterPro" id="IPR036689">
    <property type="entry name" value="ESAT-6-like_sf"/>
</dbReference>
<dbReference type="AlphaFoldDB" id="A0A6G6WIF9"/>
<organism evidence="2 3">
    <name type="scientific">Nocardioides anomalus</name>
    <dbReference type="NCBI Taxonomy" id="2712223"/>
    <lineage>
        <taxon>Bacteria</taxon>
        <taxon>Bacillati</taxon>
        <taxon>Actinomycetota</taxon>
        <taxon>Actinomycetes</taxon>
        <taxon>Propionibacteriales</taxon>
        <taxon>Nocardioidaceae</taxon>
        <taxon>Nocardioides</taxon>
    </lineage>
</organism>
<dbReference type="KEGG" id="nano:G5V58_21185"/>
<sequence length="109" mass="12227">MATPEMKAGDRTLSRAASMVTTAKADFDKLSATLSDNILAQQGKWQGQGGKAFFNLHQAWTEKQNKIVQALNEFENSLTTTERDNINTDQQQSDYMAKNHSRLDGVKQY</sequence>
<feature type="region of interest" description="Disordered" evidence="1">
    <location>
        <begin position="80"/>
        <end position="109"/>
    </location>
</feature>
<dbReference type="Pfam" id="PF06013">
    <property type="entry name" value="WXG100"/>
    <property type="match status" value="1"/>
</dbReference>
<protein>
    <recommendedName>
        <fullName evidence="4">WXG100 family type VII secretion target</fullName>
    </recommendedName>
</protein>
<dbReference type="SUPFAM" id="SSF140453">
    <property type="entry name" value="EsxAB dimer-like"/>
    <property type="match status" value="1"/>
</dbReference>
<gene>
    <name evidence="2" type="ORF">G5V58_21185</name>
</gene>
<accession>A0A6G6WIF9</accession>
<evidence type="ECO:0000313" key="2">
    <source>
        <dbReference type="EMBL" id="QIG44947.1"/>
    </source>
</evidence>
<dbReference type="Proteomes" id="UP000502996">
    <property type="component" value="Chromosome"/>
</dbReference>
<evidence type="ECO:0000256" key="1">
    <source>
        <dbReference type="SAM" id="MobiDB-lite"/>
    </source>
</evidence>
<keyword evidence="3" id="KW-1185">Reference proteome</keyword>
<dbReference type="RefSeq" id="WP_165237018.1">
    <property type="nucleotide sequence ID" value="NZ_CP049257.1"/>
</dbReference>
<reference evidence="2 3" key="1">
    <citation type="submission" date="2020-02" db="EMBL/GenBank/DDBJ databases">
        <title>Full genome sequence of Nocardioides sp. R-3366.</title>
        <authorList>
            <person name="Im W.-T."/>
        </authorList>
    </citation>
    <scope>NUCLEOTIDE SEQUENCE [LARGE SCALE GENOMIC DNA]</scope>
    <source>
        <strain evidence="2 3">R-3366</strain>
    </source>
</reference>
<dbReference type="Gene3D" id="1.10.287.1060">
    <property type="entry name" value="ESAT-6-like"/>
    <property type="match status" value="1"/>
</dbReference>
<name>A0A6G6WIF9_9ACTN</name>
<evidence type="ECO:0008006" key="4">
    <source>
        <dbReference type="Google" id="ProtNLM"/>
    </source>
</evidence>